<gene>
    <name evidence="1" type="ORF">UFOVP418_32</name>
</gene>
<evidence type="ECO:0000313" key="1">
    <source>
        <dbReference type="EMBL" id="CAB4141455.1"/>
    </source>
</evidence>
<dbReference type="EMBL" id="LR796391">
    <property type="protein sequence ID" value="CAB4141455.1"/>
    <property type="molecule type" value="Genomic_DNA"/>
</dbReference>
<protein>
    <submittedName>
        <fullName evidence="1">Uncharacterized protein</fullName>
    </submittedName>
</protein>
<sequence>MPTTFTNIGAPVDLALRRGAAFARTITYKANGATTNITGYAFAAQIRTVTGTLAATFTCTVTSPSTGVFQIALTGAETSALVAGTLYLWDLEVTISGATSELLRGNVTVVGEVTQ</sequence>
<proteinExistence type="predicted"/>
<organism evidence="1">
    <name type="scientific">uncultured Caudovirales phage</name>
    <dbReference type="NCBI Taxonomy" id="2100421"/>
    <lineage>
        <taxon>Viruses</taxon>
        <taxon>Duplodnaviria</taxon>
        <taxon>Heunggongvirae</taxon>
        <taxon>Uroviricota</taxon>
        <taxon>Caudoviricetes</taxon>
        <taxon>Peduoviridae</taxon>
        <taxon>Maltschvirus</taxon>
        <taxon>Maltschvirus maltsch</taxon>
    </lineage>
</organism>
<reference evidence="1" key="1">
    <citation type="submission" date="2020-04" db="EMBL/GenBank/DDBJ databases">
        <authorList>
            <person name="Chiriac C."/>
            <person name="Salcher M."/>
            <person name="Ghai R."/>
            <person name="Kavagutti S V."/>
        </authorList>
    </citation>
    <scope>NUCLEOTIDE SEQUENCE</scope>
</reference>
<accession>A0A6J5M3C6</accession>
<name>A0A6J5M3C6_9CAUD</name>